<dbReference type="EMBL" id="CP008884">
    <property type="protein sequence ID" value="AIF48129.1"/>
    <property type="molecule type" value="Genomic_DNA"/>
</dbReference>
<dbReference type="RefSeq" id="WP_026034255.1">
    <property type="nucleotide sequence ID" value="NZ_ALOY01000182.1"/>
</dbReference>
<comment type="catalytic activity">
    <reaction evidence="3">
        <text>(3E,5R)-5-carboxy-2-oxohept-3-enedioate + H(+) = (4Z)-2-oxohept-4-enedioate + CO2</text>
        <dbReference type="Rhea" id="RHEA:14397"/>
        <dbReference type="ChEBI" id="CHEBI:15378"/>
        <dbReference type="ChEBI" id="CHEBI:16526"/>
        <dbReference type="ChEBI" id="CHEBI:87491"/>
        <dbReference type="ChEBI" id="CHEBI:87507"/>
        <dbReference type="EC" id="4.1.1.68"/>
    </reaction>
</comment>
<dbReference type="GO" id="GO:0046872">
    <property type="term" value="F:metal ion binding"/>
    <property type="evidence" value="ECO:0007669"/>
    <property type="project" value="UniProtKB-KW"/>
</dbReference>
<dbReference type="AlphaFoldDB" id="A0A075K1R2"/>
<dbReference type="SUPFAM" id="SSF56529">
    <property type="entry name" value="FAH"/>
    <property type="match status" value="1"/>
</dbReference>
<dbReference type="InterPro" id="IPR036663">
    <property type="entry name" value="Fumarylacetoacetase_C_sf"/>
</dbReference>
<dbReference type="PANTHER" id="PTHR42796:SF4">
    <property type="entry name" value="FUMARYLACETOACETATE HYDROLASE DOMAIN-CONTAINING PROTEIN 2A"/>
    <property type="match status" value="1"/>
</dbReference>
<dbReference type="GO" id="GO:0019752">
    <property type="term" value="P:carboxylic acid metabolic process"/>
    <property type="evidence" value="ECO:0007669"/>
    <property type="project" value="UniProtKB-ARBA"/>
</dbReference>
<proteinExistence type="inferred from homology"/>
<evidence type="ECO:0000256" key="7">
    <source>
        <dbReference type="ARBA" id="ARBA00060680"/>
    </source>
</evidence>
<evidence type="ECO:0000256" key="1">
    <source>
        <dbReference type="ARBA" id="ARBA00010211"/>
    </source>
</evidence>
<dbReference type="OrthoDB" id="9805307at2"/>
<dbReference type="InterPro" id="IPR011234">
    <property type="entry name" value="Fumarylacetoacetase-like_C"/>
</dbReference>
<gene>
    <name evidence="9" type="ORF">HY57_13090</name>
</gene>
<dbReference type="Proteomes" id="UP000027987">
    <property type="component" value="Chromosome"/>
</dbReference>
<comment type="pathway">
    <text evidence="6">Aromatic compound metabolism; 4-hydroxyphenylacetate degradation; pyruvate and succinate semialdehyde from 4-hydroxyphenylacetate: step 4/7.</text>
</comment>
<evidence type="ECO:0000313" key="9">
    <source>
        <dbReference type="EMBL" id="AIF48129.1"/>
    </source>
</evidence>
<protein>
    <submittedName>
        <fullName evidence="9">5-oxopent-3-ene-1,2,5-tricarboxylate decarboxylase</fullName>
    </submittedName>
</protein>
<evidence type="ECO:0000259" key="8">
    <source>
        <dbReference type="Pfam" id="PF01557"/>
    </source>
</evidence>
<dbReference type="InterPro" id="IPR051121">
    <property type="entry name" value="FAH"/>
</dbReference>
<reference evidence="9 10" key="1">
    <citation type="submission" date="2014-07" db="EMBL/GenBank/DDBJ databases">
        <title>Complete Genome Sequence of Dyella japonica Strain A8 Isolated from Malaysian Tropical Soil.</title>
        <authorList>
            <person name="Hui R.K.H."/>
            <person name="Chen J.-W."/>
            <person name="Chan K.-G."/>
            <person name="Leung F.C.C."/>
        </authorList>
    </citation>
    <scope>NUCLEOTIDE SEQUENCE [LARGE SCALE GENOMIC DNA]</scope>
    <source>
        <strain evidence="9 10">A8</strain>
    </source>
</reference>
<dbReference type="Pfam" id="PF01557">
    <property type="entry name" value="FAA_hydrolase"/>
    <property type="match status" value="1"/>
</dbReference>
<dbReference type="KEGG" id="dja:HY57_13090"/>
<dbReference type="HOGENOM" id="CLU_028458_3_0_6"/>
<dbReference type="PANTHER" id="PTHR42796">
    <property type="entry name" value="FUMARYLACETOACETATE HYDROLASE DOMAIN-CONTAINING PROTEIN 2A-RELATED"/>
    <property type="match status" value="1"/>
</dbReference>
<accession>A0A075K1R2</accession>
<sequence length="288" mass="30986">MRFARFLNSDGHLGLAAKARTGEFFGIAESSPDFPGDLDRLVASGLEAMKNASTTLLAKGAPIPHDDIGHIPLLMRSGKIICVGLNYAEHAAETHFEAPEYPTIFARFTTSLLGHQSTLQVPLESDQLDYEGELAVVIGRAGRRISRQSALSHVCGYSVFNDASVRDYQMRTPQWTLGKNFDHTGAFGPELVTIDELPQGASGLVLETTLNDKIVQKANTNQLIFDVSTLIALLSEAMTLDPGDVIVTGTPGGIGMTRTPPLWMKPGDICRVRIDGLGTLINPIGSEA</sequence>
<evidence type="ECO:0000256" key="6">
    <source>
        <dbReference type="ARBA" id="ARBA00060569"/>
    </source>
</evidence>
<dbReference type="STRING" id="1217721.HY57_13090"/>
<evidence type="ECO:0000256" key="4">
    <source>
        <dbReference type="ARBA" id="ARBA00052790"/>
    </source>
</evidence>
<dbReference type="GO" id="GO:0018800">
    <property type="term" value="F:5-oxopent-3-ene-1,2,5-tricarboxylate decarboxylase activity"/>
    <property type="evidence" value="ECO:0007669"/>
    <property type="project" value="UniProtKB-EC"/>
</dbReference>
<dbReference type="GO" id="GO:0008704">
    <property type="term" value="F:5-carboxymethyl-2-hydroxymuconate delta-isomerase activity"/>
    <property type="evidence" value="ECO:0007669"/>
    <property type="project" value="UniProtKB-EC"/>
</dbReference>
<feature type="domain" description="Fumarylacetoacetase-like C-terminal" evidence="8">
    <location>
        <begin position="79"/>
        <end position="284"/>
    </location>
</feature>
<comment type="similarity">
    <text evidence="1">Belongs to the FAH family.</text>
</comment>
<dbReference type="Gene3D" id="3.90.850.10">
    <property type="entry name" value="Fumarylacetoacetase-like, C-terminal domain"/>
    <property type="match status" value="1"/>
</dbReference>
<name>A0A075K1R2_9GAMM</name>
<evidence type="ECO:0000313" key="10">
    <source>
        <dbReference type="Proteomes" id="UP000027987"/>
    </source>
</evidence>
<organism evidence="9 10">
    <name type="scientific">Dyella japonica A8</name>
    <dbReference type="NCBI Taxonomy" id="1217721"/>
    <lineage>
        <taxon>Bacteria</taxon>
        <taxon>Pseudomonadati</taxon>
        <taxon>Pseudomonadota</taxon>
        <taxon>Gammaproteobacteria</taxon>
        <taxon>Lysobacterales</taxon>
        <taxon>Rhodanobacteraceae</taxon>
        <taxon>Dyella</taxon>
    </lineage>
</organism>
<comment type="catalytic activity">
    <reaction evidence="4">
        <text>(2E,4Z)-5-hydroxypenta-2,4-diene-1,2,5-tricarboxylate = (3E,5R)-5-carboxy-2-oxohept-3-enedioate</text>
        <dbReference type="Rhea" id="RHEA:18813"/>
        <dbReference type="ChEBI" id="CHEBI:47961"/>
        <dbReference type="ChEBI" id="CHEBI:87491"/>
        <dbReference type="EC" id="5.3.3.10"/>
    </reaction>
</comment>
<comment type="function">
    <text evidence="5">Decarboxylates OPET (5-oxo-pent-3-ene-1,2,5-tricarboxylic acid) into HHDD (2-hydroxy-hept-2,4-diene-1,7-dioate) and isomerizes it to OHED (2-oxo-hept-3-ene-1,7-dioate).</text>
</comment>
<comment type="pathway">
    <text evidence="7">Aromatic compound metabolism; 4-hydroxyphenylacetate degradation; pyruvate and succinate semialdehyde from 4-hydroxyphenylacetate: step 5/7.</text>
</comment>
<evidence type="ECO:0000256" key="2">
    <source>
        <dbReference type="ARBA" id="ARBA00022723"/>
    </source>
</evidence>
<keyword evidence="10" id="KW-1185">Reference proteome</keyword>
<evidence type="ECO:0000256" key="5">
    <source>
        <dbReference type="ARBA" id="ARBA00057150"/>
    </source>
</evidence>
<keyword evidence="2" id="KW-0479">Metal-binding</keyword>
<evidence type="ECO:0000256" key="3">
    <source>
        <dbReference type="ARBA" id="ARBA00051258"/>
    </source>
</evidence>
<dbReference type="PATRIC" id="fig|1217721.7.peg.2698"/>
<dbReference type="FunFam" id="3.90.850.10:FF:000002">
    <property type="entry name" value="2-hydroxyhepta-2,4-diene-1,7-dioate isomerase"/>
    <property type="match status" value="1"/>
</dbReference>